<dbReference type="KEGG" id="sng:SNE_A18500"/>
<dbReference type="STRING" id="331113.SNE_A18500"/>
<keyword evidence="3" id="KW-1185">Reference proteome</keyword>
<accession>F8L389</accession>
<dbReference type="EMBL" id="FR872582">
    <property type="protein sequence ID" value="CCB89727.1"/>
    <property type="molecule type" value="Genomic_DNA"/>
</dbReference>
<reference evidence="2 3" key="2">
    <citation type="journal article" date="2011" name="Mol. Biol. Evol.">
        <title>Unity in variety--the pan-genome of the Chlamydiae.</title>
        <authorList>
            <person name="Collingro A."/>
            <person name="Tischler P."/>
            <person name="Weinmaier T."/>
            <person name="Penz T."/>
            <person name="Heinz E."/>
            <person name="Brunham R.C."/>
            <person name="Read T.D."/>
            <person name="Bavoil P.M."/>
            <person name="Sachse K."/>
            <person name="Kahane S."/>
            <person name="Friedman M.G."/>
            <person name="Rattei T."/>
            <person name="Myers G.S."/>
            <person name="Horn M."/>
        </authorList>
    </citation>
    <scope>NUCLEOTIDE SEQUENCE [LARGE SCALE GENOMIC DNA]</scope>
    <source>
        <strain evidence="3">ATCC VR-1471 / Z</strain>
    </source>
</reference>
<proteinExistence type="predicted"/>
<gene>
    <name evidence="2" type="ordered locus">SNE_A18500</name>
</gene>
<keyword evidence="1" id="KW-1133">Transmembrane helix</keyword>
<name>F8L389_SIMNZ</name>
<evidence type="ECO:0000256" key="1">
    <source>
        <dbReference type="SAM" id="Phobius"/>
    </source>
</evidence>
<protein>
    <submittedName>
        <fullName evidence="2">Uncharacterized protein</fullName>
    </submittedName>
</protein>
<feature type="transmembrane region" description="Helical" evidence="1">
    <location>
        <begin position="60"/>
        <end position="78"/>
    </location>
</feature>
<dbReference type="AlphaFoldDB" id="F8L389"/>
<feature type="transmembrane region" description="Helical" evidence="1">
    <location>
        <begin position="120"/>
        <end position="137"/>
    </location>
</feature>
<dbReference type="Proteomes" id="UP000000496">
    <property type="component" value="Chromosome gsn.131"/>
</dbReference>
<evidence type="ECO:0000313" key="2">
    <source>
        <dbReference type="EMBL" id="CCB89727.1"/>
    </source>
</evidence>
<sequence length="169" mass="18177">MNNFKVRDLIPRPLREIVYGISDIQVLAKKRGPSQSVESFLKCEAGQRATEEAQKMIRGALQIALFTGGFCAVRYIGWSAVTTIVLGSISSTASLVAGASFYGLAYGARTLLHCIGTGSLWHFISGMTCLGGGYYALEHLEIFQIGVLDKGLVKLGSEKGAPLLLNHLL</sequence>
<organism evidence="2 3">
    <name type="scientific">Simkania negevensis (strain ATCC VR-1471 / DSM 27360 / Z)</name>
    <dbReference type="NCBI Taxonomy" id="331113"/>
    <lineage>
        <taxon>Bacteria</taxon>
        <taxon>Pseudomonadati</taxon>
        <taxon>Chlamydiota</taxon>
        <taxon>Chlamydiia</taxon>
        <taxon>Parachlamydiales</taxon>
        <taxon>Simkaniaceae</taxon>
        <taxon>Simkania</taxon>
    </lineage>
</organism>
<dbReference type="HOGENOM" id="CLU_1577450_0_0_0"/>
<dbReference type="RefSeq" id="WP_013944193.1">
    <property type="nucleotide sequence ID" value="NC_015713.1"/>
</dbReference>
<keyword evidence="1" id="KW-0472">Membrane</keyword>
<feature type="transmembrane region" description="Helical" evidence="1">
    <location>
        <begin position="84"/>
        <end position="108"/>
    </location>
</feature>
<reference key="1">
    <citation type="journal article" date="2011" name="Mol. Biol. Evol.">
        <title>Unity in variety -- the pan-genome of the Chlamydiae.</title>
        <authorList>
            <person name="Collingro A."/>
            <person name="Tischler P."/>
            <person name="Weinmaier T."/>
            <person name="Penz T."/>
            <person name="Heinz E."/>
            <person name="Brunham R.C."/>
            <person name="Read T.D."/>
            <person name="Bavoil P.M."/>
            <person name="Sachse K."/>
            <person name="Kahane S."/>
            <person name="Friedman M.G."/>
            <person name="Rattei T."/>
            <person name="Myers G.S.A."/>
            <person name="Horn M."/>
        </authorList>
    </citation>
    <scope>NUCLEOTIDE SEQUENCE</scope>
    <source>
        <strain>Z</strain>
    </source>
</reference>
<keyword evidence="1" id="KW-0812">Transmembrane</keyword>
<evidence type="ECO:0000313" key="3">
    <source>
        <dbReference type="Proteomes" id="UP000000496"/>
    </source>
</evidence>